<evidence type="ECO:0000313" key="1">
    <source>
        <dbReference type="EMBL" id="KGR87229.1"/>
    </source>
</evidence>
<accession>A0A0A3IR21</accession>
<dbReference type="EMBL" id="JPVP01000048">
    <property type="protein sequence ID" value="KGR87229.1"/>
    <property type="molecule type" value="Genomic_DNA"/>
</dbReference>
<keyword evidence="2" id="KW-1185">Reference proteome</keyword>
<comment type="caution">
    <text evidence="1">The sequence shown here is derived from an EMBL/GenBank/DDBJ whole genome shotgun (WGS) entry which is preliminary data.</text>
</comment>
<reference evidence="1 2" key="1">
    <citation type="submission" date="2014-02" db="EMBL/GenBank/DDBJ databases">
        <title>Draft genome sequence of Lysinibacillus odysseyi NBRC 100172.</title>
        <authorList>
            <person name="Zhang F."/>
            <person name="Wang G."/>
            <person name="Zhang L."/>
        </authorList>
    </citation>
    <scope>NUCLEOTIDE SEQUENCE [LARGE SCALE GENOMIC DNA]</scope>
    <source>
        <strain evidence="1 2">NBRC 100172</strain>
    </source>
</reference>
<dbReference type="SUPFAM" id="SSF54001">
    <property type="entry name" value="Cysteine proteinases"/>
    <property type="match status" value="1"/>
</dbReference>
<dbReference type="OrthoDB" id="1645744at2"/>
<protein>
    <submittedName>
        <fullName evidence="1">Uncharacterized protein</fullName>
    </submittedName>
</protein>
<sequence length="191" mass="22504">MNKTIYIVLTETGSILSRAIQLYTREIFNHISIAFDAELQEMYSFGRRHENNPLIGGFVQEDVSSKLLRRANCAIYEYKVSDEQYEKLRMEISHFKQYQEQYKYNFVGLLCVACRIRLKREYAFFCSQFIATLFLRAGITYNICPYFTKPTDFKNIQGLQLLYRGNLKKYMQIPRTKPMPNIPVSSIIKIA</sequence>
<dbReference type="Proteomes" id="UP000030437">
    <property type="component" value="Unassembled WGS sequence"/>
</dbReference>
<dbReference type="Gene3D" id="3.90.1720.10">
    <property type="entry name" value="endopeptidase domain like (from Nostoc punctiforme)"/>
    <property type="match status" value="1"/>
</dbReference>
<evidence type="ECO:0000313" key="2">
    <source>
        <dbReference type="Proteomes" id="UP000030437"/>
    </source>
</evidence>
<gene>
    <name evidence="1" type="ORF">CD32_04155</name>
</gene>
<proteinExistence type="predicted"/>
<dbReference type="eggNOG" id="ENOG5031Z3H">
    <property type="taxonomic scope" value="Bacteria"/>
</dbReference>
<dbReference type="InterPro" id="IPR038765">
    <property type="entry name" value="Papain-like_cys_pep_sf"/>
</dbReference>
<organism evidence="1 2">
    <name type="scientific">Lysinibacillus odysseyi 34hs-1 = NBRC 100172</name>
    <dbReference type="NCBI Taxonomy" id="1220589"/>
    <lineage>
        <taxon>Bacteria</taxon>
        <taxon>Bacillati</taxon>
        <taxon>Bacillota</taxon>
        <taxon>Bacilli</taxon>
        <taxon>Bacillales</taxon>
        <taxon>Bacillaceae</taxon>
        <taxon>Lysinibacillus</taxon>
    </lineage>
</organism>
<dbReference type="RefSeq" id="WP_036151577.1">
    <property type="nucleotide sequence ID" value="NZ_AVCX01000015.1"/>
</dbReference>
<name>A0A0A3IR21_9BACI</name>
<dbReference type="AlphaFoldDB" id="A0A0A3IR21"/>